<gene>
    <name evidence="9" type="ORF">KP78_00690</name>
</gene>
<keyword evidence="3" id="KW-0732">Signal</keyword>
<reference evidence="9 10" key="1">
    <citation type="submission" date="2015-01" db="EMBL/GenBank/DDBJ databases">
        <title>Genome sequencing of Jeotgalibacillus soli.</title>
        <authorList>
            <person name="Goh K.M."/>
            <person name="Chan K.-G."/>
            <person name="Yaakop A.S."/>
            <person name="Ee R."/>
            <person name="Gan H.M."/>
            <person name="Chan C.S."/>
        </authorList>
    </citation>
    <scope>NUCLEOTIDE SEQUENCE [LARGE SCALE GENOMIC DNA]</scope>
    <source>
        <strain evidence="9 10">P9</strain>
    </source>
</reference>
<protein>
    <recommendedName>
        <fullName evidence="2">peptidylprolyl isomerase</fullName>
        <ecNumber evidence="2">5.2.1.8</ecNumber>
    </recommendedName>
</protein>
<keyword evidence="7" id="KW-0812">Transmembrane</keyword>
<name>A0A0C2SF51_9BACL</name>
<sequence>MLMMTDLRKKRLKSKPLLYIIVLLLLTNIITLIAWVSKDNTAESSEVVATVGDEEITRQEWLHAIELRYGKEVLQQLVNQSVMDQSAEKYNIVVSDEELEQEFSLLRSVLNVYDQAFLSNEEVLKEQLKTELILEKLITNDVEFSEEEVRSYYEENESLYAIPAMYRISQIVVATEEEASQVLGELEDQSSFEVLARERSIDEVTASQGGMLGYVPENSTSIEEKVLTAVRSLSDGEWSTPISTDQGFVIAYLHETTAGVSFDFDEVKSRIERQLALDQLNVPVTPESFWNEFSIDWFYGGMQ</sequence>
<dbReference type="Gene3D" id="3.10.50.40">
    <property type="match status" value="1"/>
</dbReference>
<dbReference type="PROSITE" id="PS01096">
    <property type="entry name" value="PPIC_PPIASE_1"/>
    <property type="match status" value="1"/>
</dbReference>
<evidence type="ECO:0000256" key="3">
    <source>
        <dbReference type="ARBA" id="ARBA00022729"/>
    </source>
</evidence>
<comment type="catalytic activity">
    <reaction evidence="1">
        <text>[protein]-peptidylproline (omega=180) = [protein]-peptidylproline (omega=0)</text>
        <dbReference type="Rhea" id="RHEA:16237"/>
        <dbReference type="Rhea" id="RHEA-COMP:10747"/>
        <dbReference type="Rhea" id="RHEA-COMP:10748"/>
        <dbReference type="ChEBI" id="CHEBI:83833"/>
        <dbReference type="ChEBI" id="CHEBI:83834"/>
        <dbReference type="EC" id="5.2.1.8"/>
    </reaction>
</comment>
<dbReference type="Pfam" id="PF13145">
    <property type="entry name" value="Rotamase_2"/>
    <property type="match status" value="1"/>
</dbReference>
<evidence type="ECO:0000256" key="4">
    <source>
        <dbReference type="ARBA" id="ARBA00023110"/>
    </source>
</evidence>
<keyword evidence="7" id="KW-1133">Transmembrane helix</keyword>
<evidence type="ECO:0000313" key="10">
    <source>
        <dbReference type="Proteomes" id="UP000031938"/>
    </source>
</evidence>
<evidence type="ECO:0000313" key="9">
    <source>
        <dbReference type="EMBL" id="KIL52534.1"/>
    </source>
</evidence>
<dbReference type="InterPro" id="IPR046357">
    <property type="entry name" value="PPIase_dom_sf"/>
</dbReference>
<evidence type="ECO:0000256" key="6">
    <source>
        <dbReference type="PROSITE-ProRule" id="PRU00278"/>
    </source>
</evidence>
<dbReference type="AlphaFoldDB" id="A0A0C2SF51"/>
<dbReference type="Proteomes" id="UP000031938">
    <property type="component" value="Unassembled WGS sequence"/>
</dbReference>
<organism evidence="9 10">
    <name type="scientific">Jeotgalibacillus soli</name>
    <dbReference type="NCBI Taxonomy" id="889306"/>
    <lineage>
        <taxon>Bacteria</taxon>
        <taxon>Bacillati</taxon>
        <taxon>Bacillota</taxon>
        <taxon>Bacilli</taxon>
        <taxon>Bacillales</taxon>
        <taxon>Caryophanaceae</taxon>
        <taxon>Jeotgalibacillus</taxon>
    </lineage>
</organism>
<dbReference type="SUPFAM" id="SSF109998">
    <property type="entry name" value="Triger factor/SurA peptide-binding domain-like"/>
    <property type="match status" value="1"/>
</dbReference>
<keyword evidence="4 6" id="KW-0697">Rotamase</keyword>
<dbReference type="PANTHER" id="PTHR47245">
    <property type="entry name" value="PEPTIDYLPROLYL ISOMERASE"/>
    <property type="match status" value="1"/>
</dbReference>
<evidence type="ECO:0000256" key="5">
    <source>
        <dbReference type="ARBA" id="ARBA00023235"/>
    </source>
</evidence>
<dbReference type="Gene3D" id="1.10.4030.10">
    <property type="entry name" value="Porin chaperone SurA, peptide-binding domain"/>
    <property type="match status" value="1"/>
</dbReference>
<evidence type="ECO:0000256" key="2">
    <source>
        <dbReference type="ARBA" id="ARBA00013194"/>
    </source>
</evidence>
<comment type="caution">
    <text evidence="9">The sequence shown here is derived from an EMBL/GenBank/DDBJ whole genome shotgun (WGS) entry which is preliminary data.</text>
</comment>
<proteinExistence type="predicted"/>
<dbReference type="InterPro" id="IPR050245">
    <property type="entry name" value="PrsA_foldase"/>
</dbReference>
<keyword evidence="10" id="KW-1185">Reference proteome</keyword>
<dbReference type="SUPFAM" id="SSF54534">
    <property type="entry name" value="FKBP-like"/>
    <property type="match status" value="1"/>
</dbReference>
<dbReference type="OrthoDB" id="2677468at2"/>
<feature type="transmembrane region" description="Helical" evidence="7">
    <location>
        <begin position="16"/>
        <end position="36"/>
    </location>
</feature>
<dbReference type="InterPro" id="IPR027304">
    <property type="entry name" value="Trigger_fact/SurA_dom_sf"/>
</dbReference>
<keyword evidence="7" id="KW-0472">Membrane</keyword>
<dbReference type="PROSITE" id="PS50198">
    <property type="entry name" value="PPIC_PPIASE_2"/>
    <property type="match status" value="1"/>
</dbReference>
<dbReference type="EMBL" id="JXRP01000003">
    <property type="protein sequence ID" value="KIL52534.1"/>
    <property type="molecule type" value="Genomic_DNA"/>
</dbReference>
<keyword evidence="5 6" id="KW-0413">Isomerase</keyword>
<dbReference type="STRING" id="889306.KP78_00690"/>
<evidence type="ECO:0000259" key="8">
    <source>
        <dbReference type="PROSITE" id="PS50198"/>
    </source>
</evidence>
<feature type="domain" description="PpiC" evidence="8">
    <location>
        <begin position="163"/>
        <end position="255"/>
    </location>
</feature>
<accession>A0A0C2SF51</accession>
<evidence type="ECO:0000256" key="7">
    <source>
        <dbReference type="SAM" id="Phobius"/>
    </source>
</evidence>
<dbReference type="InterPro" id="IPR000297">
    <property type="entry name" value="PPIase_PpiC"/>
</dbReference>
<evidence type="ECO:0000256" key="1">
    <source>
        <dbReference type="ARBA" id="ARBA00000971"/>
    </source>
</evidence>
<dbReference type="EC" id="5.2.1.8" evidence="2"/>
<dbReference type="GO" id="GO:0003755">
    <property type="term" value="F:peptidyl-prolyl cis-trans isomerase activity"/>
    <property type="evidence" value="ECO:0007669"/>
    <property type="project" value="UniProtKB-KW"/>
</dbReference>
<dbReference type="PATRIC" id="fig|889306.3.peg.68"/>
<dbReference type="InterPro" id="IPR023058">
    <property type="entry name" value="PPIase_PpiC_CS"/>
</dbReference>
<dbReference type="PANTHER" id="PTHR47245:SF1">
    <property type="entry name" value="FOLDASE PROTEIN PRSA"/>
    <property type="match status" value="1"/>
</dbReference>